<feature type="region of interest" description="Disordered" evidence="3">
    <location>
        <begin position="1011"/>
        <end position="1269"/>
    </location>
</feature>
<feature type="region of interest" description="Disordered" evidence="3">
    <location>
        <begin position="424"/>
        <end position="443"/>
    </location>
</feature>
<dbReference type="EMBL" id="JADXDR010000068">
    <property type="protein sequence ID" value="KAI7841106.1"/>
    <property type="molecule type" value="Genomic_DNA"/>
</dbReference>
<feature type="compositionally biased region" description="Low complexity" evidence="3">
    <location>
        <begin position="33"/>
        <end position="42"/>
    </location>
</feature>
<feature type="domain" description="USP" evidence="4">
    <location>
        <begin position="1296"/>
        <end position="1605"/>
    </location>
</feature>
<evidence type="ECO:0000256" key="1">
    <source>
        <dbReference type="ARBA" id="ARBA00022786"/>
    </source>
</evidence>
<proteinExistence type="predicted"/>
<feature type="compositionally biased region" description="Low complexity" evidence="3">
    <location>
        <begin position="1165"/>
        <end position="1206"/>
    </location>
</feature>
<keyword evidence="6" id="KW-1185">Reference proteome</keyword>
<feature type="compositionally biased region" description="Low complexity" evidence="3">
    <location>
        <begin position="1091"/>
        <end position="1101"/>
    </location>
</feature>
<dbReference type="Gene3D" id="3.90.70.10">
    <property type="entry name" value="Cysteine proteinases"/>
    <property type="match status" value="2"/>
</dbReference>
<reference evidence="5" key="1">
    <citation type="submission" date="2020-11" db="EMBL/GenBank/DDBJ databases">
        <title>Chlorella ohadii genome sequencing and assembly.</title>
        <authorList>
            <person name="Murik O."/>
            <person name="Treves H."/>
            <person name="Kedem I."/>
            <person name="Shotland Y."/>
            <person name="Kaplan A."/>
        </authorList>
    </citation>
    <scope>NUCLEOTIDE SEQUENCE</scope>
    <source>
        <strain evidence="5">1</strain>
    </source>
</reference>
<evidence type="ECO:0000313" key="5">
    <source>
        <dbReference type="EMBL" id="KAI7841106.1"/>
    </source>
</evidence>
<dbReference type="PROSITE" id="PS50235">
    <property type="entry name" value="USP_3"/>
    <property type="match status" value="1"/>
</dbReference>
<feature type="region of interest" description="Disordered" evidence="3">
    <location>
        <begin position="66"/>
        <end position="85"/>
    </location>
</feature>
<feature type="compositionally biased region" description="Low complexity" evidence="3">
    <location>
        <begin position="1216"/>
        <end position="1233"/>
    </location>
</feature>
<evidence type="ECO:0000256" key="3">
    <source>
        <dbReference type="SAM" id="MobiDB-lite"/>
    </source>
</evidence>
<accession>A0AAD5DQ83</accession>
<dbReference type="InterPro" id="IPR001394">
    <property type="entry name" value="Peptidase_C19_UCH"/>
</dbReference>
<gene>
    <name evidence="5" type="ORF">COHA_005331</name>
</gene>
<organism evidence="5 6">
    <name type="scientific">Chlorella ohadii</name>
    <dbReference type="NCBI Taxonomy" id="2649997"/>
    <lineage>
        <taxon>Eukaryota</taxon>
        <taxon>Viridiplantae</taxon>
        <taxon>Chlorophyta</taxon>
        <taxon>core chlorophytes</taxon>
        <taxon>Trebouxiophyceae</taxon>
        <taxon>Chlorellales</taxon>
        <taxon>Chlorellaceae</taxon>
        <taxon>Chlorella clade</taxon>
        <taxon>Chlorella</taxon>
    </lineage>
</organism>
<feature type="compositionally biased region" description="Gly residues" evidence="3">
    <location>
        <begin position="72"/>
        <end position="85"/>
    </location>
</feature>
<protein>
    <recommendedName>
        <fullName evidence="4">USP domain-containing protein</fullName>
    </recommendedName>
</protein>
<dbReference type="InterPro" id="IPR028889">
    <property type="entry name" value="USP"/>
</dbReference>
<feature type="region of interest" description="Disordered" evidence="3">
    <location>
        <begin position="1"/>
        <end position="48"/>
    </location>
</feature>
<evidence type="ECO:0000313" key="6">
    <source>
        <dbReference type="Proteomes" id="UP001205105"/>
    </source>
</evidence>
<dbReference type="Proteomes" id="UP001205105">
    <property type="component" value="Unassembled WGS sequence"/>
</dbReference>
<dbReference type="InterPro" id="IPR038765">
    <property type="entry name" value="Papain-like_cys_pep_sf"/>
</dbReference>
<dbReference type="SUPFAM" id="SSF54001">
    <property type="entry name" value="Cysteine proteinases"/>
    <property type="match status" value="1"/>
</dbReference>
<keyword evidence="2" id="KW-0378">Hydrolase</keyword>
<feature type="compositionally biased region" description="Basic and acidic residues" evidence="3">
    <location>
        <begin position="1011"/>
        <end position="1075"/>
    </location>
</feature>
<dbReference type="GO" id="GO:0016579">
    <property type="term" value="P:protein deubiquitination"/>
    <property type="evidence" value="ECO:0007669"/>
    <property type="project" value="InterPro"/>
</dbReference>
<evidence type="ECO:0000259" key="4">
    <source>
        <dbReference type="PROSITE" id="PS50235"/>
    </source>
</evidence>
<sequence length="1608" mass="172002">MAGTKGGKGGPKRQAKGGAEAAHSSSSRGSATQQRPAQGEEAQQQREELIRRYLLHRVQAAEAAAANHSAGGDAGSSGEEGGSAAGGASAAAFLQLLAEASVRQSEVRLAIRRAGRELGLPPKKAKFLESVESRLAKHGPLLYQNASIAAGTSEWQQRRVSSKERFTEDPVRFELQLDHFELNPEATMQKILEKGRQPADASPLAAAAAALAAAQVDVKRVKIQPLRAHSCLFVDRLPTPAELVAPPPDEAAASRTENRLQLMAGQLFEELATLQHATRLAQAGFPSDHVSRMGGLASRCEYLDGRIQLAMIGTRLADDVLEALEPGMWTQRIAALVSNQHRTLHILHDAVHDSDVEVVLPSAVRGHLLMQLQAKAAALGWSGVPPELQRALRPLALIAEQLDAGERDVLLELVAVACSEQQGGGQSSLAARPPPSGSTEEEASTIKYVRVAASQLASDERRRGMAAAIVLALARMQLRRRLYDEAVLGLMRFVEEELSIDMASPFDTLRQLGALPPDSLLLAYSYVAVMFGLSFPSPDELGSSAAAASRVPHLAALGGADLALASLLCREGALEWEPQAAGSGGGAAADAKLRLGPEGVDGLLHWQAAAKEQQQEQQQGEGQLDSEATLPAVPRFPGTHCSVGWCPECRGVLPPDASTEDKVAALAALACGSAGSTALVQGAPGSQAPPAVQDAQEPVERLFNDEPLLAGTEIEAVPELLVEQIHTLHILGATCYVLHTRVRDVVHQARETLQFMEILASSLCGPGEHRPLPFRAEMLKQHAEAANSLAEIDTRVRMAHLMTERLRLLANHHRLQQAQELAHSVLSADGKEARILLLIVDALQEIVRDSRESVNQLQHQLDNPREAAQWAVQLRVTLNVLHAGAAAHEAQIAQGAITNTKQPYSPPISLAKKLDGPLEEMRDLSRNAHNQTKLLEAASTMLHLRAQTLVGQLRRLCHVNLLLPLESFVLQHMLAPRWEKEAAARLGQGSVTATGSTAAEQAAAEEAARRLLEEESAKEEAEQRRRRQKEERQRAAEQKRLADIEAKRKVEQEEQRKAAAEQRRQEEEAAARQRAVEQAAAEKAARRQRAAAHAAAVAAGIAEEEEEEESEGEEEGGAAAPGEQQRKRHVRGGAKRREKREARLAREAAAAAAIPGFTPLPPAASPSKKAAAPAAAPAAAAAPVTLPATQQAAAAATPAADAAAADRPMGAERRQQQQAVQQQAVQQPAQQRPTSPQDQLLARAGSSSSVGSTGGAGSGAAGSSKQTSPAVDAKPGLNFLAALAPEQAEVAVLALPGLRNESGEFNCFLNVVLQCLWRCADFRAEVLGWVPAVYRGDAVLKALHGLFCELTALDMQSKEAAAAAASGASPPRRQRPVIDPTPLREALNALPSQEFKMGEMSDAGELLLVLYEHIQAAAPAEAAAAAVDRAFGLHIAEAVRCQKCGRVTQEGRYTQYFHNVPAVALRGSLRSGADPGFGARLRALEDKHQKTCDTDVGGCGAPWPLVWESHNQEPSAIGATLRAVGETVDLSQLYANVPGGARYRLRSLACYYGRHYSAFVRLPELHDRWVMFDDASASAIGSWADVRRRCEGGRIQPSVLFYEAEFEQ</sequence>
<dbReference type="InterPro" id="IPR052398">
    <property type="entry name" value="Ubiquitin_hydrolase_53/54"/>
</dbReference>
<comment type="caution">
    <text evidence="5">The sequence shown here is derived from an EMBL/GenBank/DDBJ whole genome shotgun (WGS) entry which is preliminary data.</text>
</comment>
<keyword evidence="1" id="KW-0833">Ubl conjugation pathway</keyword>
<dbReference type="GO" id="GO:0004843">
    <property type="term" value="F:cysteine-type deubiquitinase activity"/>
    <property type="evidence" value="ECO:0007669"/>
    <property type="project" value="InterPro"/>
</dbReference>
<feature type="compositionally biased region" description="Polar residues" evidence="3">
    <location>
        <begin position="23"/>
        <end position="32"/>
    </location>
</feature>
<dbReference type="CDD" id="cd02257">
    <property type="entry name" value="Peptidase_C19"/>
    <property type="match status" value="1"/>
</dbReference>
<dbReference type="PANTHER" id="PTHR22975">
    <property type="entry name" value="UBIQUITIN SPECIFIC PROTEINASE"/>
    <property type="match status" value="1"/>
</dbReference>
<evidence type="ECO:0000256" key="2">
    <source>
        <dbReference type="ARBA" id="ARBA00022801"/>
    </source>
</evidence>
<dbReference type="PANTHER" id="PTHR22975:SF9">
    <property type="entry name" value="ECHINUS SPLICE FORM 3"/>
    <property type="match status" value="1"/>
</dbReference>
<feature type="compositionally biased region" description="Acidic residues" evidence="3">
    <location>
        <begin position="1102"/>
        <end position="1116"/>
    </location>
</feature>
<name>A0AAD5DQ83_9CHLO</name>
<feature type="compositionally biased region" description="Basic residues" evidence="3">
    <location>
        <begin position="1126"/>
        <end position="1138"/>
    </location>
</feature>
<dbReference type="Pfam" id="PF00443">
    <property type="entry name" value="UCH"/>
    <property type="match status" value="1"/>
</dbReference>